<reference evidence="19 20" key="1">
    <citation type="journal article" date="2019" name="Nat. Ecol. Evol.">
        <title>Megaphylogeny resolves global patterns of mushroom evolution.</title>
        <authorList>
            <person name="Varga T."/>
            <person name="Krizsan K."/>
            <person name="Foldi C."/>
            <person name="Dima B."/>
            <person name="Sanchez-Garcia M."/>
            <person name="Sanchez-Ramirez S."/>
            <person name="Szollosi G.J."/>
            <person name="Szarkandi J.G."/>
            <person name="Papp V."/>
            <person name="Albert L."/>
            <person name="Andreopoulos W."/>
            <person name="Angelini C."/>
            <person name="Antonin V."/>
            <person name="Barry K.W."/>
            <person name="Bougher N.L."/>
            <person name="Buchanan P."/>
            <person name="Buyck B."/>
            <person name="Bense V."/>
            <person name="Catcheside P."/>
            <person name="Chovatia M."/>
            <person name="Cooper J."/>
            <person name="Damon W."/>
            <person name="Desjardin D."/>
            <person name="Finy P."/>
            <person name="Geml J."/>
            <person name="Haridas S."/>
            <person name="Hughes K."/>
            <person name="Justo A."/>
            <person name="Karasinski D."/>
            <person name="Kautmanova I."/>
            <person name="Kiss B."/>
            <person name="Kocsube S."/>
            <person name="Kotiranta H."/>
            <person name="LaButti K.M."/>
            <person name="Lechner B.E."/>
            <person name="Liimatainen K."/>
            <person name="Lipzen A."/>
            <person name="Lukacs Z."/>
            <person name="Mihaltcheva S."/>
            <person name="Morgado L.N."/>
            <person name="Niskanen T."/>
            <person name="Noordeloos M.E."/>
            <person name="Ohm R.A."/>
            <person name="Ortiz-Santana B."/>
            <person name="Ovrebo C."/>
            <person name="Racz N."/>
            <person name="Riley R."/>
            <person name="Savchenko A."/>
            <person name="Shiryaev A."/>
            <person name="Soop K."/>
            <person name="Spirin V."/>
            <person name="Szebenyi C."/>
            <person name="Tomsovsky M."/>
            <person name="Tulloss R.E."/>
            <person name="Uehling J."/>
            <person name="Grigoriev I.V."/>
            <person name="Vagvolgyi C."/>
            <person name="Papp T."/>
            <person name="Martin F.M."/>
            <person name="Miettinen O."/>
            <person name="Hibbett D.S."/>
            <person name="Nagy L.G."/>
        </authorList>
    </citation>
    <scope>NUCLEOTIDE SEQUENCE [LARGE SCALE GENOMIC DNA]</scope>
    <source>
        <strain evidence="19 20">CBS 121175</strain>
    </source>
</reference>
<evidence type="ECO:0000256" key="10">
    <source>
        <dbReference type="ARBA" id="ARBA00023295"/>
    </source>
</evidence>
<dbReference type="InterPro" id="IPR050386">
    <property type="entry name" value="Glycosyl_hydrolase_5"/>
</dbReference>
<comment type="similarity">
    <text evidence="2">Belongs to the glycosyl hydrolase 5 (cellulase A) family.</text>
</comment>
<keyword evidence="20" id="KW-1185">Reference proteome</keyword>
<evidence type="ECO:0000256" key="11">
    <source>
        <dbReference type="ARBA" id="ARBA00023316"/>
    </source>
</evidence>
<dbReference type="GO" id="GO:0005576">
    <property type="term" value="C:extracellular region"/>
    <property type="evidence" value="ECO:0007669"/>
    <property type="project" value="TreeGrafter"/>
</dbReference>
<evidence type="ECO:0000256" key="7">
    <source>
        <dbReference type="ARBA" id="ARBA00022989"/>
    </source>
</evidence>
<dbReference type="OrthoDB" id="62120at2759"/>
<sequence length="710" mass="75910">MASNGSLAKAAGVPLPGGDANSLREPQAPFYDPSRPVSSIDGRPHSAAIADSTTALGGINKDEVSLAEGGQATDPAPKKSAKRNLLLIALLSLVALIVVVLAVVLPVYFKVIKPRQQSGSREGQIGGSTEDPGETPVEPTPTEPVTPVVPITGGDGSTITTENGTTFTYVNNFGGFWYSDPDDPYNDSAQPNSWTPPLNESFDYATTRIYGVNLGGLFVLEPFISPALFQRYPGTRDEWELSLAMAADTANGGLDQLEEHYDTFITEQDIAEIAGAGLNWIRLPVPYWAIEKYADEPFLERTSWRYIIRTLQWCRKYGLRVNIDLHTIPGSHNAYNHGGKFGVHNFMNGAMGMANAQRALYYIRVFTEFFNQPEWRSVVPMFSIMNEPIITTIGAEQIRAFYVEAHRVMREVTGFGEGNGPYMVLHDSFQGLGGWSGFMSGADRVGIDVHPYFAFNGAAAVEAIDTGVGPGAGGPWPARACTRFGSMMNDSRSAFGVTMAGEWSNAIQDCSLYLRGVGTPTDYQGDCTVWQDSAGWTDGTKAGLLAFASAQMDALGDYFFWTWRIGESERGIVESPFWSYKLGLDGGWMPTDPRSVIGTCQALGVSTGSFTGPFAPYMTGGVGAGAPSDAGAYPWPPAAQNDGNAAAALPTYATTGTPVVLPAPTFTDSQGNPIPPIGTQAAYPAPTPIAGCTYPNAWESEGVFAPGVCA</sequence>
<evidence type="ECO:0000256" key="9">
    <source>
        <dbReference type="ARBA" id="ARBA00023180"/>
    </source>
</evidence>
<dbReference type="EC" id="3.2.1.58" evidence="14"/>
<evidence type="ECO:0000313" key="19">
    <source>
        <dbReference type="EMBL" id="TFK19430.1"/>
    </source>
</evidence>
<keyword evidence="8 17" id="KW-0472">Membrane</keyword>
<evidence type="ECO:0000256" key="14">
    <source>
        <dbReference type="ARBA" id="ARBA00038929"/>
    </source>
</evidence>
<keyword evidence="4 17" id="KW-0812">Transmembrane</keyword>
<dbReference type="EMBL" id="ML210341">
    <property type="protein sequence ID" value="TFK19430.1"/>
    <property type="molecule type" value="Genomic_DNA"/>
</dbReference>
<keyword evidence="7 17" id="KW-1133">Transmembrane helix</keyword>
<dbReference type="STRING" id="230819.A0A5C3KH84"/>
<dbReference type="PANTHER" id="PTHR31297">
    <property type="entry name" value="GLUCAN ENDO-1,6-BETA-GLUCOSIDASE B"/>
    <property type="match status" value="1"/>
</dbReference>
<keyword evidence="10" id="KW-0326">Glycosidase</keyword>
<dbReference type="GO" id="GO:0009986">
    <property type="term" value="C:cell surface"/>
    <property type="evidence" value="ECO:0007669"/>
    <property type="project" value="TreeGrafter"/>
</dbReference>
<dbReference type="PANTHER" id="PTHR31297:SF34">
    <property type="entry name" value="GLUCAN 1,3-BETA-GLUCOSIDASE 2"/>
    <property type="match status" value="1"/>
</dbReference>
<dbReference type="GO" id="GO:0071555">
    <property type="term" value="P:cell wall organization"/>
    <property type="evidence" value="ECO:0007669"/>
    <property type="project" value="UniProtKB-KW"/>
</dbReference>
<evidence type="ECO:0000256" key="4">
    <source>
        <dbReference type="ARBA" id="ARBA00022692"/>
    </source>
</evidence>
<evidence type="ECO:0000313" key="20">
    <source>
        <dbReference type="Proteomes" id="UP000307440"/>
    </source>
</evidence>
<organism evidence="19 20">
    <name type="scientific">Coprinopsis marcescibilis</name>
    <name type="common">Agaric fungus</name>
    <name type="synonym">Psathyrella marcescibilis</name>
    <dbReference type="NCBI Taxonomy" id="230819"/>
    <lineage>
        <taxon>Eukaryota</taxon>
        <taxon>Fungi</taxon>
        <taxon>Dikarya</taxon>
        <taxon>Basidiomycota</taxon>
        <taxon>Agaricomycotina</taxon>
        <taxon>Agaricomycetes</taxon>
        <taxon>Agaricomycetidae</taxon>
        <taxon>Agaricales</taxon>
        <taxon>Agaricineae</taxon>
        <taxon>Psathyrellaceae</taxon>
        <taxon>Coprinopsis</taxon>
    </lineage>
</organism>
<evidence type="ECO:0000256" key="3">
    <source>
        <dbReference type="ARBA" id="ARBA00022475"/>
    </source>
</evidence>
<dbReference type="AlphaFoldDB" id="A0A5C3KH84"/>
<comment type="catalytic activity">
    <reaction evidence="12">
        <text>Successive hydrolysis of beta-D-glucose units from the non-reducing ends of (1-&gt;3)-beta-D-glucans, releasing alpha-glucose.</text>
        <dbReference type="EC" id="3.2.1.58"/>
    </reaction>
</comment>
<feature type="domain" description="Glycoside hydrolase family 5" evidence="18">
    <location>
        <begin position="253"/>
        <end position="411"/>
    </location>
</feature>
<keyword evidence="6" id="KW-0735">Signal-anchor</keyword>
<evidence type="ECO:0000256" key="2">
    <source>
        <dbReference type="ARBA" id="ARBA00005641"/>
    </source>
</evidence>
<proteinExistence type="inferred from homology"/>
<keyword evidence="9" id="KW-0325">Glycoprotein</keyword>
<dbReference type="GO" id="GO:0004338">
    <property type="term" value="F:glucan exo-1,3-beta-glucosidase activity"/>
    <property type="evidence" value="ECO:0007669"/>
    <property type="project" value="UniProtKB-EC"/>
</dbReference>
<comment type="function">
    <text evidence="13">Glucosidase involved in the degradation of cellulosic biomass. Active on lichenan.</text>
</comment>
<gene>
    <name evidence="19" type="ORF">FA15DRAFT_674448</name>
</gene>
<evidence type="ECO:0000256" key="6">
    <source>
        <dbReference type="ARBA" id="ARBA00022968"/>
    </source>
</evidence>
<accession>A0A5C3KH84</accession>
<name>A0A5C3KH84_COPMA</name>
<evidence type="ECO:0000256" key="5">
    <source>
        <dbReference type="ARBA" id="ARBA00022801"/>
    </source>
</evidence>
<dbReference type="GO" id="GO:0009251">
    <property type="term" value="P:glucan catabolic process"/>
    <property type="evidence" value="ECO:0007669"/>
    <property type="project" value="TreeGrafter"/>
</dbReference>
<feature type="region of interest" description="Disordered" evidence="16">
    <location>
        <begin position="1"/>
        <end position="45"/>
    </location>
</feature>
<feature type="transmembrane region" description="Helical" evidence="17">
    <location>
        <begin position="85"/>
        <end position="109"/>
    </location>
</feature>
<dbReference type="InterPro" id="IPR017853">
    <property type="entry name" value="GH"/>
</dbReference>
<evidence type="ECO:0000256" key="1">
    <source>
        <dbReference type="ARBA" id="ARBA00004401"/>
    </source>
</evidence>
<evidence type="ECO:0000259" key="18">
    <source>
        <dbReference type="Pfam" id="PF00150"/>
    </source>
</evidence>
<evidence type="ECO:0000256" key="12">
    <source>
        <dbReference type="ARBA" id="ARBA00036824"/>
    </source>
</evidence>
<dbReference type="InterPro" id="IPR001547">
    <property type="entry name" value="Glyco_hydro_5"/>
</dbReference>
<evidence type="ECO:0000256" key="13">
    <source>
        <dbReference type="ARBA" id="ARBA00037126"/>
    </source>
</evidence>
<dbReference type="SUPFAM" id="SSF51445">
    <property type="entry name" value="(Trans)glycosidases"/>
    <property type="match status" value="1"/>
</dbReference>
<keyword evidence="5 19" id="KW-0378">Hydrolase</keyword>
<dbReference type="Gene3D" id="3.20.20.80">
    <property type="entry name" value="Glycosidases"/>
    <property type="match status" value="1"/>
</dbReference>
<evidence type="ECO:0000256" key="16">
    <source>
        <dbReference type="SAM" id="MobiDB-lite"/>
    </source>
</evidence>
<feature type="region of interest" description="Disordered" evidence="16">
    <location>
        <begin position="118"/>
        <end position="163"/>
    </location>
</feature>
<keyword evidence="11" id="KW-0961">Cell wall biogenesis/degradation</keyword>
<evidence type="ECO:0000256" key="15">
    <source>
        <dbReference type="ARBA" id="ARBA00041260"/>
    </source>
</evidence>
<evidence type="ECO:0000256" key="8">
    <source>
        <dbReference type="ARBA" id="ARBA00023136"/>
    </source>
</evidence>
<keyword evidence="3" id="KW-1003">Cell membrane</keyword>
<comment type="subcellular location">
    <subcellularLocation>
        <location evidence="1">Cell membrane</location>
        <topology evidence="1">Single-pass type II membrane protein</topology>
    </subcellularLocation>
</comment>
<dbReference type="Pfam" id="PF00150">
    <property type="entry name" value="Cellulase"/>
    <property type="match status" value="1"/>
</dbReference>
<evidence type="ECO:0000256" key="17">
    <source>
        <dbReference type="SAM" id="Phobius"/>
    </source>
</evidence>
<dbReference type="Proteomes" id="UP000307440">
    <property type="component" value="Unassembled WGS sequence"/>
</dbReference>
<protein>
    <recommendedName>
        <fullName evidence="14">glucan 1,3-beta-glucosidase</fullName>
        <ecNumber evidence="14">3.2.1.58</ecNumber>
    </recommendedName>
    <alternativeName>
        <fullName evidence="15">Exo-1,3-beta-glucanase D</fullName>
    </alternativeName>
</protein>
<dbReference type="GO" id="GO:0005886">
    <property type="term" value="C:plasma membrane"/>
    <property type="evidence" value="ECO:0007669"/>
    <property type="project" value="UniProtKB-SubCell"/>
</dbReference>